<dbReference type="Gene3D" id="1.10.10.60">
    <property type="entry name" value="Homeodomain-like"/>
    <property type="match status" value="2"/>
</dbReference>
<evidence type="ECO:0000259" key="5">
    <source>
        <dbReference type="PROSITE" id="PS01124"/>
    </source>
</evidence>
<name>A0ABR5AM08_9BACL</name>
<dbReference type="PRINTS" id="PR00032">
    <property type="entry name" value="HTHARAC"/>
</dbReference>
<sequence>MKALQPLVFVKNKTNSFFIRLISGFLCIIVLLVSFNFFSMSVSRDNVREEIVKYNNLNLKNTMESYEKHFELIKKVMLAFTFNSDIEQFLKNPKYIKFPAVQKEIQKIVSNELLFLDNIVLHMKSDSQIIDKSTSAAAEVMFSTFYKSDDYTQQFWTQQFNESYTFKINPASSFVDLTFPNAPAPKGVLFPVILKTGMQNDSYTVALLDASKMLHAFHNSINENLLIMDGRGQSLFANASVTRFGQLPVFADSRKSLIVQNGYYYFYMKGPSTGFTYVNIVPVESISSQMKMGVALISLLVVSIAISMGTAVFFVMRVNNPLKKVVESIQHLNAPGPVRSQIKEFDMIGLHLHQKNSSLKNYAYIDRLKKIRSQLHDSKEYFFSNRPFVFILFDLTYRDRSDRTQETESNWAYYIREFVDFNLSQHFRDTLTFQIEKKQILSYVFLDRVQVQELMEVLYQLKTIFDRDKNFGFITITVSSQYKHSSELTKAYEETLHLLQERCLTDETQIIGQRRGSGAEAGFSPDEEREFDVHLREGNAAAVIRLVRHTLARMTKKEVSAVQALRFAGLVTDKAMRTLASLKVDTDQLSAPVPPAEQIERCYTFLELESYLERIVTQASELIKGKKESKDAITSYVFDYVENHYAEEIYLDVLAEKLNISGGYLSTSFKEKTGMNFVDYVNEVRVRKAQRMLAEPGFKIQDVAKKVGYQNINSFNRMFKKFSGLTPSEFRKKQLLASYDDRKPC</sequence>
<keyword evidence="1" id="KW-0805">Transcription regulation</keyword>
<organism evidence="6 7">
    <name type="scientific">Gordoniibacillus kamchatkensis</name>
    <dbReference type="NCBI Taxonomy" id="1590651"/>
    <lineage>
        <taxon>Bacteria</taxon>
        <taxon>Bacillati</taxon>
        <taxon>Bacillota</taxon>
        <taxon>Bacilli</taxon>
        <taxon>Bacillales</taxon>
        <taxon>Paenibacillaceae</taxon>
        <taxon>Gordoniibacillus</taxon>
    </lineage>
</organism>
<evidence type="ECO:0000256" key="1">
    <source>
        <dbReference type="ARBA" id="ARBA00023015"/>
    </source>
</evidence>
<dbReference type="PANTHER" id="PTHR43280:SF28">
    <property type="entry name" value="HTH-TYPE TRANSCRIPTIONAL ACTIVATOR RHAS"/>
    <property type="match status" value="1"/>
</dbReference>
<reference evidence="6 7" key="1">
    <citation type="submission" date="2014-12" db="EMBL/GenBank/DDBJ databases">
        <title>Draft genome sequence of Paenibacillus kamchatkensis strain B-2647.</title>
        <authorList>
            <person name="Karlyshev A.V."/>
            <person name="Kudryashova E.B."/>
        </authorList>
    </citation>
    <scope>NUCLEOTIDE SEQUENCE [LARGE SCALE GENOMIC DNA]</scope>
    <source>
        <strain evidence="6 7">VKM B-2647</strain>
    </source>
</reference>
<feature type="domain" description="HTH araC/xylS-type" evidence="5">
    <location>
        <begin position="635"/>
        <end position="733"/>
    </location>
</feature>
<evidence type="ECO:0000313" key="7">
    <source>
        <dbReference type="Proteomes" id="UP000031967"/>
    </source>
</evidence>
<dbReference type="InterPro" id="IPR009057">
    <property type="entry name" value="Homeodomain-like_sf"/>
</dbReference>
<comment type="caution">
    <text evidence="6">The sequence shown here is derived from an EMBL/GenBank/DDBJ whole genome shotgun (WGS) entry which is preliminary data.</text>
</comment>
<dbReference type="RefSeq" id="WP_041046107.1">
    <property type="nucleotide sequence ID" value="NZ_JXAK01000005.1"/>
</dbReference>
<keyword evidence="2" id="KW-0238">DNA-binding</keyword>
<keyword evidence="4" id="KW-0812">Transmembrane</keyword>
<dbReference type="Pfam" id="PF12833">
    <property type="entry name" value="HTH_18"/>
    <property type="match status" value="1"/>
</dbReference>
<keyword evidence="4" id="KW-1133">Transmembrane helix</keyword>
<evidence type="ECO:0000256" key="3">
    <source>
        <dbReference type="ARBA" id="ARBA00023163"/>
    </source>
</evidence>
<evidence type="ECO:0000256" key="2">
    <source>
        <dbReference type="ARBA" id="ARBA00023125"/>
    </source>
</evidence>
<evidence type="ECO:0000256" key="4">
    <source>
        <dbReference type="SAM" id="Phobius"/>
    </source>
</evidence>
<dbReference type="EMBL" id="JXAK01000005">
    <property type="protein sequence ID" value="KIL41903.1"/>
    <property type="molecule type" value="Genomic_DNA"/>
</dbReference>
<dbReference type="Proteomes" id="UP000031967">
    <property type="component" value="Unassembled WGS sequence"/>
</dbReference>
<gene>
    <name evidence="6" type="ORF">SD70_04715</name>
</gene>
<keyword evidence="7" id="KW-1185">Reference proteome</keyword>
<dbReference type="SMART" id="SM00342">
    <property type="entry name" value="HTH_ARAC"/>
    <property type="match status" value="1"/>
</dbReference>
<feature type="transmembrane region" description="Helical" evidence="4">
    <location>
        <begin position="17"/>
        <end position="38"/>
    </location>
</feature>
<protein>
    <recommendedName>
        <fullName evidence="5">HTH araC/xylS-type domain-containing protein</fullName>
    </recommendedName>
</protein>
<dbReference type="InterPro" id="IPR018060">
    <property type="entry name" value="HTH_AraC"/>
</dbReference>
<evidence type="ECO:0000313" key="6">
    <source>
        <dbReference type="EMBL" id="KIL41903.1"/>
    </source>
</evidence>
<keyword evidence="3" id="KW-0804">Transcription</keyword>
<proteinExistence type="predicted"/>
<dbReference type="PROSITE" id="PS01124">
    <property type="entry name" value="HTH_ARAC_FAMILY_2"/>
    <property type="match status" value="1"/>
</dbReference>
<dbReference type="SUPFAM" id="SSF46689">
    <property type="entry name" value="Homeodomain-like"/>
    <property type="match status" value="2"/>
</dbReference>
<feature type="transmembrane region" description="Helical" evidence="4">
    <location>
        <begin position="294"/>
        <end position="316"/>
    </location>
</feature>
<dbReference type="PANTHER" id="PTHR43280">
    <property type="entry name" value="ARAC-FAMILY TRANSCRIPTIONAL REGULATOR"/>
    <property type="match status" value="1"/>
</dbReference>
<keyword evidence="4" id="KW-0472">Membrane</keyword>
<accession>A0ABR5AM08</accession>
<dbReference type="InterPro" id="IPR020449">
    <property type="entry name" value="Tscrpt_reg_AraC-type_HTH"/>
</dbReference>